<accession>A0ACC2DWH3</accession>
<protein>
    <submittedName>
        <fullName evidence="1">Uncharacterized protein</fullName>
    </submittedName>
</protein>
<dbReference type="Proteomes" id="UP001162992">
    <property type="component" value="Chromosome 4"/>
</dbReference>
<evidence type="ECO:0000313" key="1">
    <source>
        <dbReference type="EMBL" id="KAJ7558581.1"/>
    </source>
</evidence>
<proteinExistence type="predicted"/>
<comment type="caution">
    <text evidence="1">The sequence shown here is derived from an EMBL/GenBank/DDBJ whole genome shotgun (WGS) entry which is preliminary data.</text>
</comment>
<name>A0ACC2DWH3_DIPCM</name>
<reference evidence="2" key="1">
    <citation type="journal article" date="2024" name="Proc. Natl. Acad. Sci. U.S.A.">
        <title>Extraordinary preservation of gene collinearity over three hundred million years revealed in homosporous lycophytes.</title>
        <authorList>
            <person name="Li C."/>
            <person name="Wickell D."/>
            <person name="Kuo L.Y."/>
            <person name="Chen X."/>
            <person name="Nie B."/>
            <person name="Liao X."/>
            <person name="Peng D."/>
            <person name="Ji J."/>
            <person name="Jenkins J."/>
            <person name="Williams M."/>
            <person name="Shu S."/>
            <person name="Plott C."/>
            <person name="Barry K."/>
            <person name="Rajasekar S."/>
            <person name="Grimwood J."/>
            <person name="Han X."/>
            <person name="Sun S."/>
            <person name="Hou Z."/>
            <person name="He W."/>
            <person name="Dai G."/>
            <person name="Sun C."/>
            <person name="Schmutz J."/>
            <person name="Leebens-Mack J.H."/>
            <person name="Li F.W."/>
            <person name="Wang L."/>
        </authorList>
    </citation>
    <scope>NUCLEOTIDE SEQUENCE [LARGE SCALE GENOMIC DNA]</scope>
    <source>
        <strain evidence="2">cv. PW_Plant_1</strain>
    </source>
</reference>
<evidence type="ECO:0000313" key="2">
    <source>
        <dbReference type="Proteomes" id="UP001162992"/>
    </source>
</evidence>
<organism evidence="1 2">
    <name type="scientific">Diphasiastrum complanatum</name>
    <name type="common">Issler's clubmoss</name>
    <name type="synonym">Lycopodium complanatum</name>
    <dbReference type="NCBI Taxonomy" id="34168"/>
    <lineage>
        <taxon>Eukaryota</taxon>
        <taxon>Viridiplantae</taxon>
        <taxon>Streptophyta</taxon>
        <taxon>Embryophyta</taxon>
        <taxon>Tracheophyta</taxon>
        <taxon>Lycopodiopsida</taxon>
        <taxon>Lycopodiales</taxon>
        <taxon>Lycopodiaceae</taxon>
        <taxon>Lycopodioideae</taxon>
        <taxon>Diphasiastrum</taxon>
    </lineage>
</organism>
<gene>
    <name evidence="1" type="ORF">O6H91_04G047200</name>
</gene>
<keyword evidence="2" id="KW-1185">Reference proteome</keyword>
<sequence>MTAVTPEGVSGKRKACLAFSQDAPNAVDEIPRLDTKRRNVTPFCVHEVALPAGYVATHDEAIYGTMDSPVFKGTMAKTYPFRLDPFQEVSVACLERNESVLVSAHTSAGKTAVAEYAIAMAFRDKQRVIYTSPLKALSNQKYRELSQEFSDVGLMTGDVSIAPHATCIVMTTEILRGMLYRGSEILREVAWVIFDEIHYMRDRERGVVWEESIIFLPPAIKMVFLSATMSNAAEFAQWICSIHKQPCHVVYTDFRPTPLQHYAFPLGGSGLYLVVDERGQFKEDGFTKLQATFSKEGGEEEGMQSPSNGGRGFPRNAGRGGRGGRGRGGGGGGHGASDIYKIVKMIMERKFQPVIIFSFSRRECEQYALSMSKLDFNSEDEKSIVEDVFRNAIACLNEEDRSIPAIDLILPLLKRGIAVHHSGLLPILKEVVEILFQEGLIKALFATETFAMGLNMPAKTVVFTAVRKWDGDSNRWMSSGEYIQMSGRAGRRGKDERGYCIIMIDEQMDMNTCKDMILGKPAPLVSTFRLSYYTLLNLMSRAEGQFNAEYVIKNSFHQFQHDKALPEAEEQVLKLEEEAASIDAVGEEVMVEYHGMRLKLAKLEKQMMAEILRPERVLLFMQPGRLVKVRDGGDEWGWGVVVNVVRKPPVSHGVLPSTVIANPRAGSFAVDTLLHCASGLKYEGVRPKPRPCPPGEKGEMHVVPVQMTLICAISALRVAVPSDLRPLDARQSVLMAVQELEKRYPDSLPKLDPIEDMGINDPKLMSIVKEIEQEEQKLIAHPLFKSEEAGDYYRSFQRKAELAVEAHRLKSKMRDSQLHKFREELRNRSRVLKRLGHINADSVVQLKGRAACLIDTADELLVTELMFDGLFNDLDHHQIVALASCFLPIDKSNEQIHLKADLAWPFRHLQDTARKIAEVQCECKLEVDVQQYVEVFRPYLMDVMYSWSKGAKFSEICELTDIFEGSIIRVARRCDEFLNQLQAAARAIGDANLEKKFGAGSESIRRGIMFANSLYL</sequence>
<dbReference type="EMBL" id="CM055095">
    <property type="protein sequence ID" value="KAJ7558581.1"/>
    <property type="molecule type" value="Genomic_DNA"/>
</dbReference>